<reference evidence="1" key="2">
    <citation type="journal article" date="2015" name="Data Brief">
        <title>Shoot transcriptome of the giant reed, Arundo donax.</title>
        <authorList>
            <person name="Barrero R.A."/>
            <person name="Guerrero F.D."/>
            <person name="Moolhuijzen P."/>
            <person name="Goolsby J.A."/>
            <person name="Tidwell J."/>
            <person name="Bellgard S.E."/>
            <person name="Bellgard M.I."/>
        </authorList>
    </citation>
    <scope>NUCLEOTIDE SEQUENCE</scope>
    <source>
        <tissue evidence="1">Shoot tissue taken approximately 20 cm above the soil surface</tissue>
    </source>
</reference>
<protein>
    <submittedName>
        <fullName evidence="1">Uncharacterized protein</fullName>
    </submittedName>
</protein>
<dbReference type="AlphaFoldDB" id="A0A0A9F098"/>
<accession>A0A0A9F098</accession>
<sequence length="30" mass="3699">MLIFKSLLHEQRTTVEQNWKVLLKAQYHML</sequence>
<organism evidence="1">
    <name type="scientific">Arundo donax</name>
    <name type="common">Giant reed</name>
    <name type="synonym">Donax arundinaceus</name>
    <dbReference type="NCBI Taxonomy" id="35708"/>
    <lineage>
        <taxon>Eukaryota</taxon>
        <taxon>Viridiplantae</taxon>
        <taxon>Streptophyta</taxon>
        <taxon>Embryophyta</taxon>
        <taxon>Tracheophyta</taxon>
        <taxon>Spermatophyta</taxon>
        <taxon>Magnoliopsida</taxon>
        <taxon>Liliopsida</taxon>
        <taxon>Poales</taxon>
        <taxon>Poaceae</taxon>
        <taxon>PACMAD clade</taxon>
        <taxon>Arundinoideae</taxon>
        <taxon>Arundineae</taxon>
        <taxon>Arundo</taxon>
    </lineage>
</organism>
<evidence type="ECO:0000313" key="1">
    <source>
        <dbReference type="EMBL" id="JAE06460.1"/>
    </source>
</evidence>
<name>A0A0A9F098_ARUDO</name>
<dbReference type="EMBL" id="GBRH01191436">
    <property type="protein sequence ID" value="JAE06460.1"/>
    <property type="molecule type" value="Transcribed_RNA"/>
</dbReference>
<reference evidence="1" key="1">
    <citation type="submission" date="2014-09" db="EMBL/GenBank/DDBJ databases">
        <authorList>
            <person name="Magalhaes I.L.F."/>
            <person name="Oliveira U."/>
            <person name="Santos F.R."/>
            <person name="Vidigal T.H.D.A."/>
            <person name="Brescovit A.D."/>
            <person name="Santos A.J."/>
        </authorList>
    </citation>
    <scope>NUCLEOTIDE SEQUENCE</scope>
    <source>
        <tissue evidence="1">Shoot tissue taken approximately 20 cm above the soil surface</tissue>
    </source>
</reference>
<proteinExistence type="predicted"/>